<evidence type="ECO:0000256" key="2">
    <source>
        <dbReference type="PROSITE-ProRule" id="PRU00708"/>
    </source>
</evidence>
<name>A0A8T3B367_DENNO</name>
<evidence type="ECO:0000256" key="1">
    <source>
        <dbReference type="ARBA" id="ARBA00022737"/>
    </source>
</evidence>
<dbReference type="Gene3D" id="1.25.40.10">
    <property type="entry name" value="Tetratricopeptide repeat domain"/>
    <property type="match status" value="3"/>
</dbReference>
<dbReference type="OrthoDB" id="1853681at2759"/>
<dbReference type="InterPro" id="IPR046848">
    <property type="entry name" value="E_motif"/>
</dbReference>
<evidence type="ECO:0000259" key="3">
    <source>
        <dbReference type="Pfam" id="PF14432"/>
    </source>
</evidence>
<dbReference type="NCBIfam" id="TIGR00756">
    <property type="entry name" value="PPR"/>
    <property type="match status" value="5"/>
</dbReference>
<dbReference type="Proteomes" id="UP000829196">
    <property type="component" value="Unassembled WGS sequence"/>
</dbReference>
<dbReference type="Pfam" id="PF20431">
    <property type="entry name" value="E_motif"/>
    <property type="match status" value="1"/>
</dbReference>
<dbReference type="FunFam" id="1.25.40.10:FF:000381">
    <property type="entry name" value="Pentatricopeptide repeat-containing protein"/>
    <property type="match status" value="1"/>
</dbReference>
<dbReference type="InterPro" id="IPR011990">
    <property type="entry name" value="TPR-like_helical_dom_sf"/>
</dbReference>
<proteinExistence type="predicted"/>
<protein>
    <recommendedName>
        <fullName evidence="3">DYW domain-containing protein</fullName>
    </recommendedName>
</protein>
<feature type="repeat" description="PPR" evidence="2">
    <location>
        <begin position="410"/>
        <end position="444"/>
    </location>
</feature>
<evidence type="ECO:0000313" key="5">
    <source>
        <dbReference type="Proteomes" id="UP000829196"/>
    </source>
</evidence>
<dbReference type="Pfam" id="PF13041">
    <property type="entry name" value="PPR_2"/>
    <property type="match status" value="2"/>
</dbReference>
<keyword evidence="1" id="KW-0677">Repeat</keyword>
<keyword evidence="5" id="KW-1185">Reference proteome</keyword>
<dbReference type="AlphaFoldDB" id="A0A8T3B367"/>
<feature type="domain" description="DYW" evidence="3">
    <location>
        <begin position="625"/>
        <end position="716"/>
    </location>
</feature>
<dbReference type="PANTHER" id="PTHR47926">
    <property type="entry name" value="PENTATRICOPEPTIDE REPEAT-CONTAINING PROTEIN"/>
    <property type="match status" value="1"/>
</dbReference>
<reference evidence="4" key="1">
    <citation type="journal article" date="2022" name="Front. Genet.">
        <title>Chromosome-Scale Assembly of the Dendrobium nobile Genome Provides Insights Into the Molecular Mechanism of the Biosynthesis of the Medicinal Active Ingredient of Dendrobium.</title>
        <authorList>
            <person name="Xu Q."/>
            <person name="Niu S.-C."/>
            <person name="Li K.-L."/>
            <person name="Zheng P.-J."/>
            <person name="Zhang X.-J."/>
            <person name="Jia Y."/>
            <person name="Liu Y."/>
            <person name="Niu Y.-X."/>
            <person name="Yu L.-H."/>
            <person name="Chen D.-F."/>
            <person name="Zhang G.-Q."/>
        </authorList>
    </citation>
    <scope>NUCLEOTIDE SEQUENCE</scope>
    <source>
        <tissue evidence="4">Leaf</tissue>
    </source>
</reference>
<dbReference type="GO" id="GO:0003723">
    <property type="term" value="F:RNA binding"/>
    <property type="evidence" value="ECO:0007669"/>
    <property type="project" value="InterPro"/>
</dbReference>
<dbReference type="FunFam" id="1.25.40.10:FF:000366">
    <property type="entry name" value="Pentatricopeptide (PPR) repeat-containing protein"/>
    <property type="match status" value="1"/>
</dbReference>
<evidence type="ECO:0000313" key="4">
    <source>
        <dbReference type="EMBL" id="KAI0503445.1"/>
    </source>
</evidence>
<dbReference type="InterPro" id="IPR046960">
    <property type="entry name" value="PPR_At4g14850-like_plant"/>
</dbReference>
<dbReference type="GO" id="GO:0009451">
    <property type="term" value="P:RNA modification"/>
    <property type="evidence" value="ECO:0007669"/>
    <property type="project" value="InterPro"/>
</dbReference>
<dbReference type="GO" id="GO:0008270">
    <property type="term" value="F:zinc ion binding"/>
    <property type="evidence" value="ECO:0007669"/>
    <property type="project" value="InterPro"/>
</dbReference>
<accession>A0A8T3B367</accession>
<dbReference type="FunFam" id="1.25.40.10:FF:000073">
    <property type="entry name" value="Pentatricopeptide repeat-containing protein chloroplastic"/>
    <property type="match status" value="1"/>
</dbReference>
<dbReference type="Pfam" id="PF01535">
    <property type="entry name" value="PPR"/>
    <property type="match status" value="4"/>
</dbReference>
<dbReference type="PANTHER" id="PTHR47926:SF418">
    <property type="entry name" value="(WILD MALAYSIAN BANANA) HYPOTHETICAL PROTEIN"/>
    <property type="match status" value="1"/>
</dbReference>
<dbReference type="SUPFAM" id="SSF48452">
    <property type="entry name" value="TPR-like"/>
    <property type="match status" value="1"/>
</dbReference>
<dbReference type="FunFam" id="1.25.40.10:FF:000031">
    <property type="entry name" value="Pentatricopeptide repeat-containing protein mitochondrial"/>
    <property type="match status" value="1"/>
</dbReference>
<dbReference type="InterPro" id="IPR002885">
    <property type="entry name" value="PPR_rpt"/>
</dbReference>
<dbReference type="InterPro" id="IPR032867">
    <property type="entry name" value="DYW_dom"/>
</dbReference>
<organism evidence="4 5">
    <name type="scientific">Dendrobium nobile</name>
    <name type="common">Orchid</name>
    <dbReference type="NCBI Taxonomy" id="94219"/>
    <lineage>
        <taxon>Eukaryota</taxon>
        <taxon>Viridiplantae</taxon>
        <taxon>Streptophyta</taxon>
        <taxon>Embryophyta</taxon>
        <taxon>Tracheophyta</taxon>
        <taxon>Spermatophyta</taxon>
        <taxon>Magnoliopsida</taxon>
        <taxon>Liliopsida</taxon>
        <taxon>Asparagales</taxon>
        <taxon>Orchidaceae</taxon>
        <taxon>Epidendroideae</taxon>
        <taxon>Malaxideae</taxon>
        <taxon>Dendrobiinae</taxon>
        <taxon>Dendrobium</taxon>
    </lineage>
</organism>
<dbReference type="EMBL" id="JAGYWB010000011">
    <property type="protein sequence ID" value="KAI0503445.1"/>
    <property type="molecule type" value="Genomic_DNA"/>
</dbReference>
<dbReference type="SMR" id="A0A8T3B367"/>
<sequence>MPTNYPIIFNKQHFLIIPPANPKCSSPFLQLNRRRCHQLAFLLSSAATSDHAAELHGHLITSNSLALPYLHSLLVSLYARCDLLSSATAVLLSRPSQDHHHDVSPAACTAVLTRLSRSPCPADSISLFSLLRLRCHLPHPNPFTFSALLPACRSSSSVSQLHSLALKHGVACDLFVSSALVDAYAKSSDMDSARQVFDETPRQNLVSWNALIVGYLHNGLFHKAISAFRELLQLADSTMKPDQVTLSGSLTASANSGELNFGLGAHSLTIKTVPDSLAYVNNSLINMYSKCGRVNDARKVFDQIGERDVVSWNIMMAGFVEREHFEQAFVFFQAMRSLGIAPDEASFSTALHASSNLAELLMGAEIHCQVVKFGFAENRCISSSLITMYSKCGNLEDAHLTFADAKDHLNVVSWTAMIAALQQHGHGDSALQLFDEMLEFGLQPDYITFVCVLSACSHTGLVEKGFKYFSSMSHDHNRMPGNEHYACMVDMLGRAGRLDDAKQFIEEMPVQPDASVWGALLGACRNRRNLELGKEAAYKLFEIEPHNPGNYVLLSNLYSIHGKMKEANEVRRLMRINGVKKETSCSWIDVRDKTILFTVHDQSHNMTPEIYEMLRKLEGLVKEKGYVADTLCAVNDVEECKEHGLWYHSERLALAFGLISLPEVAPIRIKKNLRTCEDCHTIMKLASGIFQRQIILRDTNRFHHFVDGSCSCKDYW</sequence>
<dbReference type="Pfam" id="PF14432">
    <property type="entry name" value="DYW_deaminase"/>
    <property type="match status" value="1"/>
</dbReference>
<gene>
    <name evidence="4" type="ORF">KFK09_014379</name>
</gene>
<comment type="caution">
    <text evidence="4">The sequence shown here is derived from an EMBL/GenBank/DDBJ whole genome shotgun (WGS) entry which is preliminary data.</text>
</comment>
<feature type="repeat" description="PPR" evidence="2">
    <location>
        <begin position="308"/>
        <end position="342"/>
    </location>
</feature>
<feature type="repeat" description="PPR" evidence="2">
    <location>
        <begin position="173"/>
        <end position="207"/>
    </location>
</feature>
<dbReference type="PROSITE" id="PS51375">
    <property type="entry name" value="PPR"/>
    <property type="match status" value="3"/>
</dbReference>